<dbReference type="AlphaFoldDB" id="A0A1S8TRF0"/>
<comment type="caution">
    <text evidence="1">The sequence shown here is derived from an EMBL/GenBank/DDBJ whole genome shotgun (WGS) entry which is preliminary data.</text>
</comment>
<dbReference type="RefSeq" id="WP_077846604.1">
    <property type="nucleotide sequence ID" value="NZ_LZZM01000089.1"/>
</dbReference>
<accession>A0A1S8TRF0</accession>
<protein>
    <submittedName>
        <fullName evidence="1">Uncharacterized protein</fullName>
    </submittedName>
</protein>
<name>A0A1S8TRF0_9CLOT</name>
<evidence type="ECO:0000313" key="2">
    <source>
        <dbReference type="Proteomes" id="UP000190890"/>
    </source>
</evidence>
<keyword evidence="2" id="KW-1185">Reference proteome</keyword>
<gene>
    <name evidence="1" type="ORF">CLPUN_14070</name>
</gene>
<reference evidence="1 2" key="1">
    <citation type="submission" date="2016-05" db="EMBL/GenBank/DDBJ databases">
        <title>Microbial solvent formation.</title>
        <authorList>
            <person name="Poehlein A."/>
            <person name="Montoya Solano J.D."/>
            <person name="Flitsch S."/>
            <person name="Krabben P."/>
            <person name="Duerre P."/>
            <person name="Daniel R."/>
        </authorList>
    </citation>
    <scope>NUCLEOTIDE SEQUENCE [LARGE SCALE GENOMIC DNA]</scope>
    <source>
        <strain evidence="1 2">DSM 2619</strain>
    </source>
</reference>
<sequence>MKWQEVREMYPNQFIKFEIVEYHEDEKTKYVDEVAVIKAIKDGREAMKEFTKCKNGQLVYSTENESIVIEKIKHIGIRRSI</sequence>
<dbReference type="EMBL" id="LZZM01000089">
    <property type="protein sequence ID" value="OOM80296.1"/>
    <property type="molecule type" value="Genomic_DNA"/>
</dbReference>
<evidence type="ECO:0000313" key="1">
    <source>
        <dbReference type="EMBL" id="OOM80296.1"/>
    </source>
</evidence>
<proteinExistence type="predicted"/>
<dbReference type="Proteomes" id="UP000190890">
    <property type="component" value="Unassembled WGS sequence"/>
</dbReference>
<dbReference type="OrthoDB" id="5770817at2"/>
<organism evidence="1 2">
    <name type="scientific">Clostridium puniceum</name>
    <dbReference type="NCBI Taxonomy" id="29367"/>
    <lineage>
        <taxon>Bacteria</taxon>
        <taxon>Bacillati</taxon>
        <taxon>Bacillota</taxon>
        <taxon>Clostridia</taxon>
        <taxon>Eubacteriales</taxon>
        <taxon>Clostridiaceae</taxon>
        <taxon>Clostridium</taxon>
    </lineage>
</organism>